<feature type="compositionally biased region" description="Basic and acidic residues" evidence="1">
    <location>
        <begin position="64"/>
        <end position="83"/>
    </location>
</feature>
<feature type="compositionally biased region" description="Basic and acidic residues" evidence="1">
    <location>
        <begin position="151"/>
        <end position="175"/>
    </location>
</feature>
<feature type="compositionally biased region" description="Basic residues" evidence="1">
    <location>
        <begin position="435"/>
        <end position="453"/>
    </location>
</feature>
<feature type="compositionally biased region" description="Polar residues" evidence="1">
    <location>
        <begin position="123"/>
        <end position="147"/>
    </location>
</feature>
<feature type="compositionally biased region" description="Basic and acidic residues" evidence="1">
    <location>
        <begin position="14"/>
        <end position="26"/>
    </location>
</feature>
<dbReference type="AlphaFoldDB" id="A0A9N8DMH7"/>
<feature type="region of interest" description="Disordered" evidence="1">
    <location>
        <begin position="123"/>
        <end position="205"/>
    </location>
</feature>
<feature type="region of interest" description="Disordered" evidence="1">
    <location>
        <begin position="279"/>
        <end position="521"/>
    </location>
</feature>
<sequence>MERNNSKVGGDGAHIGDSKEVERAPNEEGINEEGATRDETSSSTNDANINIEPPNETGDSPAIRAERYDGQRQRFPEQPKEDLLEGEQDESEAEGLNYYDDSVRADLNARFWAATAEQLTQDFHCQQPSMLSDSQEQPPSQNNNGGTQLLDPKKVVELEVSMDEKNAAEKTEKKAAAKNVPKGSATSTRQARDYGSPPPLSMLPDDDHEWKLVEQLVDYDQVVDLDESEPGHIEEVIAFLLAKDPDRITDNENHVLNFYLGSKRPGAVIPMAWAAVPIDRNSPTKSPAKKRRDTKPTPEFCRSAGGHGNKKPIRKKTPPDVEVEFVDSDSSTSLEDERKPAALPNKVRFSNGSSAADAIAVDSSSSDSSDDDKKPAAVKKKNHQVAGARKSTPFQPQMKPPPAASFPFPDRDSDTESQSDSSTESSDEESYQKPSTKRVQRKRRTTKRGKKATGKCTKKDMKKNKKKKDDTPAKWKNRKARAKERHEERKEERKKKKAEQPDDVEDPITPPHSSVKPKYWRSSAQWEHDARLSNWKSAASTYSRMSGFPGAKAIQTVLETTSDQNGKSQLRGYRVPSPTLAPADKASRDAIVKAATTVILKLAKASIIRMFRDDPSLIYYFVDVSSAATRNTDRPPSPVHNAIAATMGAIMDMFDPAEENKEGGKENKGGKGGKKK</sequence>
<accession>A0A9N8DMH7</accession>
<name>A0A9N8DMH7_9STRA</name>
<organism evidence="2 3">
    <name type="scientific">Seminavis robusta</name>
    <dbReference type="NCBI Taxonomy" id="568900"/>
    <lineage>
        <taxon>Eukaryota</taxon>
        <taxon>Sar</taxon>
        <taxon>Stramenopiles</taxon>
        <taxon>Ochrophyta</taxon>
        <taxon>Bacillariophyta</taxon>
        <taxon>Bacillariophyceae</taxon>
        <taxon>Bacillariophycidae</taxon>
        <taxon>Naviculales</taxon>
        <taxon>Naviculaceae</taxon>
        <taxon>Seminavis</taxon>
    </lineage>
</organism>
<evidence type="ECO:0000313" key="3">
    <source>
        <dbReference type="Proteomes" id="UP001153069"/>
    </source>
</evidence>
<evidence type="ECO:0000256" key="1">
    <source>
        <dbReference type="SAM" id="MobiDB-lite"/>
    </source>
</evidence>
<feature type="compositionally biased region" description="Low complexity" evidence="1">
    <location>
        <begin position="353"/>
        <end position="367"/>
    </location>
</feature>
<protein>
    <submittedName>
        <fullName evidence="2">Uncharacterized protein</fullName>
    </submittedName>
</protein>
<feature type="region of interest" description="Disordered" evidence="1">
    <location>
        <begin position="1"/>
        <end position="97"/>
    </location>
</feature>
<feature type="compositionally biased region" description="Acidic residues" evidence="1">
    <location>
        <begin position="84"/>
        <end position="93"/>
    </location>
</feature>
<dbReference type="Proteomes" id="UP001153069">
    <property type="component" value="Unassembled WGS sequence"/>
</dbReference>
<gene>
    <name evidence="2" type="ORF">SEMRO_228_G092740.2</name>
</gene>
<feature type="compositionally biased region" description="Basic and acidic residues" evidence="1">
    <location>
        <begin position="658"/>
        <end position="669"/>
    </location>
</feature>
<proteinExistence type="predicted"/>
<comment type="caution">
    <text evidence="2">The sequence shown here is derived from an EMBL/GenBank/DDBJ whole genome shotgun (WGS) entry which is preliminary data.</text>
</comment>
<dbReference type="EMBL" id="CAICTM010000227">
    <property type="protein sequence ID" value="CAB9505357.1"/>
    <property type="molecule type" value="Genomic_DNA"/>
</dbReference>
<feature type="region of interest" description="Disordered" evidence="1">
    <location>
        <begin position="562"/>
        <end position="581"/>
    </location>
</feature>
<keyword evidence="3" id="KW-1185">Reference proteome</keyword>
<evidence type="ECO:0000313" key="2">
    <source>
        <dbReference type="EMBL" id="CAB9505357.1"/>
    </source>
</evidence>
<reference evidence="2" key="1">
    <citation type="submission" date="2020-06" db="EMBL/GenBank/DDBJ databases">
        <authorList>
            <consortium name="Plant Systems Biology data submission"/>
        </authorList>
    </citation>
    <scope>NUCLEOTIDE SEQUENCE</scope>
    <source>
        <strain evidence="2">D6</strain>
    </source>
</reference>
<feature type="region of interest" description="Disordered" evidence="1">
    <location>
        <begin position="654"/>
        <end position="676"/>
    </location>
</feature>